<name>A5CZ11_PELTS</name>
<accession>A5CZ11</accession>
<protein>
    <recommendedName>
        <fullName evidence="2">dTDP-4-dehydrorhamnose reductase</fullName>
        <ecNumber evidence="2">1.1.1.133</ecNumber>
    </recommendedName>
</protein>
<comment type="function">
    <text evidence="2">Catalyzes the reduction of dTDP-6-deoxy-L-lyxo-4-hexulose to yield dTDP-L-rhamnose.</text>
</comment>
<dbReference type="Gene3D" id="3.90.25.10">
    <property type="entry name" value="UDP-galactose 4-epimerase, domain 1"/>
    <property type="match status" value="1"/>
</dbReference>
<keyword evidence="2" id="KW-0521">NADP</keyword>
<evidence type="ECO:0000313" key="4">
    <source>
        <dbReference type="EMBL" id="BAF60758.1"/>
    </source>
</evidence>
<organism evidence="4 5">
    <name type="scientific">Pelotomaculum thermopropionicum (strain DSM 13744 / JCM 10971 / SI)</name>
    <dbReference type="NCBI Taxonomy" id="370438"/>
    <lineage>
        <taxon>Bacteria</taxon>
        <taxon>Bacillati</taxon>
        <taxon>Bacillota</taxon>
        <taxon>Clostridia</taxon>
        <taxon>Eubacteriales</taxon>
        <taxon>Desulfotomaculaceae</taxon>
        <taxon>Pelotomaculum</taxon>
    </lineage>
</organism>
<dbReference type="InterPro" id="IPR029903">
    <property type="entry name" value="RmlD-like-bd"/>
</dbReference>
<reference evidence="5" key="1">
    <citation type="journal article" date="2008" name="Genome Res.">
        <title>The genome of Pelotomaculum thermopropionicum reveals niche-associated evolution in anaerobic microbiota.</title>
        <authorList>
            <person name="Kosaka T."/>
            <person name="Kato S."/>
            <person name="Shimoyama T."/>
            <person name="Ishii S."/>
            <person name="Abe T."/>
            <person name="Watanabe K."/>
        </authorList>
    </citation>
    <scope>NUCLEOTIDE SEQUENCE [LARGE SCALE GENOMIC DNA]</scope>
    <source>
        <strain evidence="5">DSM 13744 / JCM 10971 / SI</strain>
    </source>
</reference>
<dbReference type="GO" id="GO:0008831">
    <property type="term" value="F:dTDP-4-dehydrorhamnose reductase activity"/>
    <property type="evidence" value="ECO:0007669"/>
    <property type="project" value="UniProtKB-EC"/>
</dbReference>
<dbReference type="EC" id="1.1.1.133" evidence="2"/>
<dbReference type="STRING" id="370438.PTH_2577"/>
<dbReference type="Proteomes" id="UP000006556">
    <property type="component" value="Chromosome"/>
</dbReference>
<comment type="similarity">
    <text evidence="1 2">Belongs to the dTDP-4-dehydrorhamnose reductase family.</text>
</comment>
<keyword evidence="2" id="KW-0560">Oxidoreductase</keyword>
<evidence type="ECO:0000256" key="1">
    <source>
        <dbReference type="ARBA" id="ARBA00010944"/>
    </source>
</evidence>
<dbReference type="HOGENOM" id="CLU_045518_1_2_9"/>
<dbReference type="Pfam" id="PF04321">
    <property type="entry name" value="RmlD_sub_bind"/>
    <property type="match status" value="1"/>
</dbReference>
<proteinExistence type="inferred from homology"/>
<evidence type="ECO:0000256" key="2">
    <source>
        <dbReference type="RuleBase" id="RU364082"/>
    </source>
</evidence>
<comment type="pathway">
    <text evidence="2">Carbohydrate biosynthesis; dTDP-L-rhamnose biosynthesis.</text>
</comment>
<dbReference type="CDD" id="cd05254">
    <property type="entry name" value="dTDP_HR_like_SDR_e"/>
    <property type="match status" value="1"/>
</dbReference>
<dbReference type="eggNOG" id="COG1091">
    <property type="taxonomic scope" value="Bacteria"/>
</dbReference>
<dbReference type="Gene3D" id="3.40.50.720">
    <property type="entry name" value="NAD(P)-binding Rossmann-like Domain"/>
    <property type="match status" value="1"/>
</dbReference>
<dbReference type="InterPro" id="IPR036291">
    <property type="entry name" value="NAD(P)-bd_dom_sf"/>
</dbReference>
<gene>
    <name evidence="4" type="primary">RfbD</name>
    <name evidence="4" type="ordered locus">PTH_2577</name>
</gene>
<dbReference type="GO" id="GO:0019305">
    <property type="term" value="P:dTDP-rhamnose biosynthetic process"/>
    <property type="evidence" value="ECO:0007669"/>
    <property type="project" value="UniProtKB-UniPathway"/>
</dbReference>
<evidence type="ECO:0000313" key="5">
    <source>
        <dbReference type="Proteomes" id="UP000006556"/>
    </source>
</evidence>
<dbReference type="SUPFAM" id="SSF51735">
    <property type="entry name" value="NAD(P)-binding Rossmann-fold domains"/>
    <property type="match status" value="1"/>
</dbReference>
<dbReference type="UniPathway" id="UPA00124"/>
<dbReference type="InterPro" id="IPR005913">
    <property type="entry name" value="dTDP_dehydrorham_reduct"/>
</dbReference>
<dbReference type="PANTHER" id="PTHR10491:SF4">
    <property type="entry name" value="METHIONINE ADENOSYLTRANSFERASE 2 SUBUNIT BETA"/>
    <property type="match status" value="1"/>
</dbReference>
<keyword evidence="5" id="KW-1185">Reference proteome</keyword>
<dbReference type="GO" id="GO:0005829">
    <property type="term" value="C:cytosol"/>
    <property type="evidence" value="ECO:0007669"/>
    <property type="project" value="TreeGrafter"/>
</dbReference>
<sequence>MVNNFLQRVLIIGSSGTIGQALIPELKKLNAEIITPGHNILDITNPYQTKDYIHQVRPSLVINAAAFTDVEKSEKEQLKAWKINAYGPLIVAKICAEQQTPLVHFSTDFVFSGEKKQPYTEEDRFNPLNVYGTTKAAGDLFVSHVTDQYYIIRTSRLFGMGKSRRKDFVQRIIEAITSQPYLKIVDDQVACYTYSNDLAKWLIALFKTNARYGIYNLCNKGECSWYKFAREILKLKGLSFYKIKPIKTAEWPSLAKRPLYSSLSTKKFELVTGIKPRTWQEALKEYICCSSQEDYN</sequence>
<dbReference type="AlphaFoldDB" id="A5CZ11"/>
<feature type="domain" description="RmlD-like substrate binding" evidence="3">
    <location>
        <begin position="8"/>
        <end position="287"/>
    </location>
</feature>
<evidence type="ECO:0000259" key="3">
    <source>
        <dbReference type="Pfam" id="PF04321"/>
    </source>
</evidence>
<dbReference type="NCBIfam" id="TIGR01214">
    <property type="entry name" value="rmlD"/>
    <property type="match status" value="1"/>
</dbReference>
<dbReference type="KEGG" id="pth:PTH_2577"/>
<dbReference type="PANTHER" id="PTHR10491">
    <property type="entry name" value="DTDP-4-DEHYDRORHAMNOSE REDUCTASE"/>
    <property type="match status" value="1"/>
</dbReference>
<dbReference type="EMBL" id="AP009389">
    <property type="protein sequence ID" value="BAF60758.1"/>
    <property type="molecule type" value="Genomic_DNA"/>
</dbReference>